<dbReference type="InterPro" id="IPR038765">
    <property type="entry name" value="Papain-like_cys_pep_sf"/>
</dbReference>
<dbReference type="Pfam" id="PF18348">
    <property type="entry name" value="SH3_16"/>
    <property type="match status" value="1"/>
</dbReference>
<dbReference type="Pfam" id="PF00877">
    <property type="entry name" value="NLPC_P60"/>
    <property type="match status" value="1"/>
</dbReference>
<dbReference type="PANTHER" id="PTHR47359:SF3">
    <property type="entry name" value="NLP_P60 DOMAIN-CONTAINING PROTEIN-RELATED"/>
    <property type="match status" value="1"/>
</dbReference>
<feature type="domain" description="NlpC/P60" evidence="5">
    <location>
        <begin position="159"/>
        <end position="278"/>
    </location>
</feature>
<dbReference type="RefSeq" id="WP_261514921.1">
    <property type="nucleotide sequence ID" value="NZ_JAODNV010000007.1"/>
</dbReference>
<dbReference type="GO" id="GO:0008234">
    <property type="term" value="F:cysteine-type peptidase activity"/>
    <property type="evidence" value="ECO:0007669"/>
    <property type="project" value="UniProtKB-KW"/>
</dbReference>
<proteinExistence type="inferred from homology"/>
<dbReference type="PANTHER" id="PTHR47359">
    <property type="entry name" value="PEPTIDOGLYCAN DL-ENDOPEPTIDASE CWLO"/>
    <property type="match status" value="1"/>
</dbReference>
<protein>
    <submittedName>
        <fullName evidence="6">NlpC/P60 family protein</fullName>
    </submittedName>
</protein>
<reference evidence="6" key="1">
    <citation type="submission" date="2022-08" db="EMBL/GenBank/DDBJ databases">
        <title>Chelativorans sichuanense sp. nov., a paraffin oil-degrading bacterium isolated from a mixture of oil-based drill cuttings and paddy soil.</title>
        <authorList>
            <person name="Yu J."/>
            <person name="Liu H."/>
            <person name="Chen Q."/>
        </authorList>
    </citation>
    <scope>NUCLEOTIDE SEQUENCE</scope>
    <source>
        <strain evidence="6">SCAU 2101</strain>
    </source>
</reference>
<dbReference type="EMBL" id="JAODNV010000007">
    <property type="protein sequence ID" value="MCT8990075.1"/>
    <property type="molecule type" value="Genomic_DNA"/>
</dbReference>
<organism evidence="6 7">
    <name type="scientific">Chelativorans petroleitrophicus</name>
    <dbReference type="NCBI Taxonomy" id="2975484"/>
    <lineage>
        <taxon>Bacteria</taxon>
        <taxon>Pseudomonadati</taxon>
        <taxon>Pseudomonadota</taxon>
        <taxon>Alphaproteobacteria</taxon>
        <taxon>Hyphomicrobiales</taxon>
        <taxon>Phyllobacteriaceae</taxon>
        <taxon>Chelativorans</taxon>
    </lineage>
</organism>
<dbReference type="InterPro" id="IPR051794">
    <property type="entry name" value="PG_Endopeptidase_C40"/>
</dbReference>
<evidence type="ECO:0000313" key="6">
    <source>
        <dbReference type="EMBL" id="MCT8990075.1"/>
    </source>
</evidence>
<dbReference type="PROSITE" id="PS51935">
    <property type="entry name" value="NLPC_P60"/>
    <property type="match status" value="1"/>
</dbReference>
<dbReference type="Gene3D" id="3.90.1720.10">
    <property type="entry name" value="endopeptidase domain like (from Nostoc punctiforme)"/>
    <property type="match status" value="1"/>
</dbReference>
<evidence type="ECO:0000256" key="3">
    <source>
        <dbReference type="ARBA" id="ARBA00022801"/>
    </source>
</evidence>
<dbReference type="InterPro" id="IPR000064">
    <property type="entry name" value="NLP_P60_dom"/>
</dbReference>
<evidence type="ECO:0000259" key="5">
    <source>
        <dbReference type="PROSITE" id="PS51935"/>
    </source>
</evidence>
<evidence type="ECO:0000256" key="2">
    <source>
        <dbReference type="ARBA" id="ARBA00022670"/>
    </source>
</evidence>
<accession>A0A9X2X9B6</accession>
<evidence type="ECO:0000313" key="7">
    <source>
        <dbReference type="Proteomes" id="UP001149009"/>
    </source>
</evidence>
<keyword evidence="2" id="KW-0645">Protease</keyword>
<keyword evidence="7" id="KW-1185">Reference proteome</keyword>
<dbReference type="GO" id="GO:0006508">
    <property type="term" value="P:proteolysis"/>
    <property type="evidence" value="ECO:0007669"/>
    <property type="project" value="UniProtKB-KW"/>
</dbReference>
<comment type="caution">
    <text evidence="6">The sequence shown here is derived from an EMBL/GenBank/DDBJ whole genome shotgun (WGS) entry which is preliminary data.</text>
</comment>
<dbReference type="InterPro" id="IPR041382">
    <property type="entry name" value="SH3_16"/>
</dbReference>
<comment type="similarity">
    <text evidence="1">Belongs to the peptidase C40 family.</text>
</comment>
<dbReference type="AlphaFoldDB" id="A0A9X2X9B6"/>
<dbReference type="Gene3D" id="2.30.30.40">
    <property type="entry name" value="SH3 Domains"/>
    <property type="match status" value="1"/>
</dbReference>
<name>A0A9X2X9B6_9HYPH</name>
<dbReference type="SUPFAM" id="SSF54001">
    <property type="entry name" value="Cysteine proteinases"/>
    <property type="match status" value="1"/>
</dbReference>
<dbReference type="Proteomes" id="UP001149009">
    <property type="component" value="Unassembled WGS sequence"/>
</dbReference>
<keyword evidence="3" id="KW-0378">Hydrolase</keyword>
<keyword evidence="4" id="KW-0788">Thiol protease</keyword>
<evidence type="ECO:0000256" key="4">
    <source>
        <dbReference type="ARBA" id="ARBA00022807"/>
    </source>
</evidence>
<evidence type="ECO:0000256" key="1">
    <source>
        <dbReference type="ARBA" id="ARBA00007074"/>
    </source>
</evidence>
<gene>
    <name evidence="6" type="ORF">NYR54_07175</name>
</gene>
<sequence>MLDRRLHAYRSDLADARLKGRVEAQHYVEGRPAMVAAPVANVHSAPSVTVGMDTQLLHGDTVLVFESKDGWSWIQAERDGYVGYVVDTMLGSPGPAPTHVVSAPRSFVYPEPELKTPPIAAYSMGARITVVGEAEKRSTRYFLLSSGGAMIAKHLRPINEHASDFVSVAEQFVHTPYLWGGASGFGIDCSGLVQLSLFMAGQRVSRDTDMQAKEIGRAIDPRATLRRGDLVFWRGHVAIMTDGENIIHASGHGMIVEREPLAAAIQRIEPLYGAPVIYRRPD</sequence>